<dbReference type="Gene3D" id="3.40.50.1820">
    <property type="entry name" value="alpha/beta hydrolase"/>
    <property type="match status" value="1"/>
</dbReference>
<dbReference type="PANTHER" id="PTHR12277">
    <property type="entry name" value="ALPHA/BETA HYDROLASE DOMAIN-CONTAINING PROTEIN"/>
    <property type="match status" value="1"/>
</dbReference>
<reference evidence="2" key="1">
    <citation type="submission" date="2022-06" db="EMBL/GenBank/DDBJ databases">
        <title>Aeoliella straminimaris, a novel planctomycete from sediments.</title>
        <authorList>
            <person name="Vitorino I.R."/>
            <person name="Lage O.M."/>
        </authorList>
    </citation>
    <scope>NUCLEOTIDE SEQUENCE</scope>
    <source>
        <strain evidence="2">ICT_H6.2</strain>
    </source>
</reference>
<dbReference type="AlphaFoldDB" id="A0A9X2FEV4"/>
<evidence type="ECO:0000313" key="2">
    <source>
        <dbReference type="EMBL" id="MCO6047867.1"/>
    </source>
</evidence>
<evidence type="ECO:0000259" key="1">
    <source>
        <dbReference type="Pfam" id="PF12146"/>
    </source>
</evidence>
<evidence type="ECO:0000313" key="3">
    <source>
        <dbReference type="Proteomes" id="UP001155241"/>
    </source>
</evidence>
<dbReference type="GO" id="GO:0016787">
    <property type="term" value="F:hydrolase activity"/>
    <property type="evidence" value="ECO:0007669"/>
    <property type="project" value="UniProtKB-KW"/>
</dbReference>
<proteinExistence type="predicted"/>
<keyword evidence="2" id="KW-0378">Hydrolase</keyword>
<dbReference type="InterPro" id="IPR022742">
    <property type="entry name" value="Hydrolase_4"/>
</dbReference>
<protein>
    <submittedName>
        <fullName evidence="2">Alpha/beta hydrolase</fullName>
    </submittedName>
</protein>
<organism evidence="2 3">
    <name type="scientific">Aeoliella straminimaris</name>
    <dbReference type="NCBI Taxonomy" id="2954799"/>
    <lineage>
        <taxon>Bacteria</taxon>
        <taxon>Pseudomonadati</taxon>
        <taxon>Planctomycetota</taxon>
        <taxon>Planctomycetia</taxon>
        <taxon>Pirellulales</taxon>
        <taxon>Lacipirellulaceae</taxon>
        <taxon>Aeoliella</taxon>
    </lineage>
</organism>
<keyword evidence="3" id="KW-1185">Reference proteome</keyword>
<name>A0A9X2FEV4_9BACT</name>
<dbReference type="InterPro" id="IPR029058">
    <property type="entry name" value="AB_hydrolase_fold"/>
</dbReference>
<comment type="caution">
    <text evidence="2">The sequence shown here is derived from an EMBL/GenBank/DDBJ whole genome shotgun (WGS) entry which is preliminary data.</text>
</comment>
<gene>
    <name evidence="2" type="ORF">NG895_28515</name>
</gene>
<dbReference type="SUPFAM" id="SSF53474">
    <property type="entry name" value="alpha/beta-Hydrolases"/>
    <property type="match status" value="1"/>
</dbReference>
<accession>A0A9X2FEV4</accession>
<dbReference type="Pfam" id="PF12146">
    <property type="entry name" value="Hydrolase_4"/>
    <property type="match status" value="1"/>
</dbReference>
<feature type="domain" description="Serine aminopeptidase S33" evidence="1">
    <location>
        <begin position="64"/>
        <end position="174"/>
    </location>
</feature>
<sequence length="277" mass="30229">MSACSTGCVAIPASVVTGLEQHVLYQPTRELDYTRVPPGLEYQDVEIHTAGSPTIHGWYCPVENPRAVVLFAHGNAGNVSHRAHLLQTWTRQLQVSMLVFDYRGYGRSEGTPSEAGLVDDARRARDWLAQQTGTAPEDIVLYGRSLGGAVMVELAANDGARGLILESTFTSLPELADWKLPHSGVGGKLDTQFPSIERLPNFHGPVLIAHGSDDVVIPQSHGRALFEAANQPKQFVPIKGAKHDWAPPFDYLLTVSRFIDRLDDKTFQPELASPLGS</sequence>
<dbReference type="Proteomes" id="UP001155241">
    <property type="component" value="Unassembled WGS sequence"/>
</dbReference>
<dbReference type="EMBL" id="JAMXLR010000092">
    <property type="protein sequence ID" value="MCO6047867.1"/>
    <property type="molecule type" value="Genomic_DNA"/>
</dbReference>